<evidence type="ECO:0000256" key="5">
    <source>
        <dbReference type="ARBA" id="ARBA00023295"/>
    </source>
</evidence>
<dbReference type="AlphaFoldDB" id="A0A401Q5F7"/>
<dbReference type="PRINTS" id="PR00846">
    <property type="entry name" value="GLHYDRLASE56"/>
</dbReference>
<evidence type="ECO:0000256" key="7">
    <source>
        <dbReference type="PIRSR" id="PIRSR038193-1"/>
    </source>
</evidence>
<dbReference type="PIRSF" id="PIRSF038193">
    <property type="entry name" value="Hyaluronidase"/>
    <property type="match status" value="1"/>
</dbReference>
<keyword evidence="5 9" id="KW-0326">Glycosidase</keyword>
<name>A0A401Q5F7_SCYTO</name>
<comment type="similarity">
    <text evidence="2 6 9">Belongs to the glycosyl hydrolase 56 family.</text>
</comment>
<dbReference type="InterPro" id="IPR013785">
    <property type="entry name" value="Aldolase_TIM"/>
</dbReference>
<comment type="caution">
    <text evidence="11">The sequence shown here is derived from an EMBL/GenBank/DDBJ whole genome shotgun (WGS) entry which is preliminary data.</text>
</comment>
<reference evidence="11 12" key="1">
    <citation type="journal article" date="2018" name="Nat. Ecol. Evol.">
        <title>Shark genomes provide insights into elasmobranch evolution and the origin of vertebrates.</title>
        <authorList>
            <person name="Hara Y"/>
            <person name="Yamaguchi K"/>
            <person name="Onimaru K"/>
            <person name="Kadota M"/>
            <person name="Koyanagi M"/>
            <person name="Keeley SD"/>
            <person name="Tatsumi K"/>
            <person name="Tanaka K"/>
            <person name="Motone F"/>
            <person name="Kageyama Y"/>
            <person name="Nozu R"/>
            <person name="Adachi N"/>
            <person name="Nishimura O"/>
            <person name="Nakagawa R"/>
            <person name="Tanegashima C"/>
            <person name="Kiyatake I"/>
            <person name="Matsumoto R"/>
            <person name="Murakumo K"/>
            <person name="Nishida K"/>
            <person name="Terakita A"/>
            <person name="Kuratani S"/>
            <person name="Sato K"/>
            <person name="Hyodo S Kuraku.S."/>
        </authorList>
    </citation>
    <scope>NUCLEOTIDE SEQUENCE [LARGE SCALE GENOMIC DNA]</scope>
</reference>
<dbReference type="OMA" id="TITIFYH"/>
<feature type="chain" id="PRO_5019278937" description="Hyaluronidase" evidence="10">
    <location>
        <begin position="25"/>
        <end position="348"/>
    </location>
</feature>
<evidence type="ECO:0000256" key="6">
    <source>
        <dbReference type="PIRNR" id="PIRNR038193"/>
    </source>
</evidence>
<organism evidence="11 12">
    <name type="scientific">Scyliorhinus torazame</name>
    <name type="common">Cloudy catshark</name>
    <name type="synonym">Catulus torazame</name>
    <dbReference type="NCBI Taxonomy" id="75743"/>
    <lineage>
        <taxon>Eukaryota</taxon>
        <taxon>Metazoa</taxon>
        <taxon>Chordata</taxon>
        <taxon>Craniata</taxon>
        <taxon>Vertebrata</taxon>
        <taxon>Chondrichthyes</taxon>
        <taxon>Elasmobranchii</taxon>
        <taxon>Galeomorphii</taxon>
        <taxon>Galeoidea</taxon>
        <taxon>Carcharhiniformes</taxon>
        <taxon>Scyliorhinidae</taxon>
        <taxon>Scyliorhinus</taxon>
    </lineage>
</organism>
<dbReference type="GO" id="GO:0030214">
    <property type="term" value="P:hyaluronan catabolic process"/>
    <property type="evidence" value="ECO:0007669"/>
    <property type="project" value="TreeGrafter"/>
</dbReference>
<dbReference type="EMBL" id="BFAA01009716">
    <property type="protein sequence ID" value="GCB80577.1"/>
    <property type="molecule type" value="Genomic_DNA"/>
</dbReference>
<dbReference type="InterPro" id="IPR018155">
    <property type="entry name" value="Hyaluronidase"/>
</dbReference>
<keyword evidence="10" id="KW-0732">Signal</keyword>
<keyword evidence="4 8" id="KW-1015">Disulfide bond</keyword>
<dbReference type="PANTHER" id="PTHR11769:SF38">
    <property type="entry name" value="HYALURONIDASE-1-LIKE"/>
    <property type="match status" value="1"/>
</dbReference>
<evidence type="ECO:0000256" key="8">
    <source>
        <dbReference type="PIRSR" id="PIRSR038193-3"/>
    </source>
</evidence>
<dbReference type="FunFam" id="3.20.20.70:FF:000065">
    <property type="entry name" value="Hyaluronidase"/>
    <property type="match status" value="1"/>
</dbReference>
<dbReference type="GO" id="GO:0031410">
    <property type="term" value="C:cytoplasmic vesicle"/>
    <property type="evidence" value="ECO:0007669"/>
    <property type="project" value="TreeGrafter"/>
</dbReference>
<evidence type="ECO:0000256" key="4">
    <source>
        <dbReference type="ARBA" id="ARBA00023157"/>
    </source>
</evidence>
<evidence type="ECO:0000313" key="12">
    <source>
        <dbReference type="Proteomes" id="UP000288216"/>
    </source>
</evidence>
<evidence type="ECO:0000256" key="3">
    <source>
        <dbReference type="ARBA" id="ARBA00022801"/>
    </source>
</evidence>
<accession>A0A401Q5F7</accession>
<dbReference type="Proteomes" id="UP000288216">
    <property type="component" value="Unassembled WGS sequence"/>
</dbReference>
<proteinExistence type="inferred from homology"/>
<dbReference type="SUPFAM" id="SSF51445">
    <property type="entry name" value="(Trans)glycosidases"/>
    <property type="match status" value="1"/>
</dbReference>
<dbReference type="STRING" id="75743.A0A401Q5F7"/>
<dbReference type="Gene3D" id="3.20.20.70">
    <property type="entry name" value="Aldolase class I"/>
    <property type="match status" value="1"/>
</dbReference>
<dbReference type="InterPro" id="IPR017853">
    <property type="entry name" value="GH"/>
</dbReference>
<feature type="signal peptide" evidence="10">
    <location>
        <begin position="1"/>
        <end position="24"/>
    </location>
</feature>
<evidence type="ECO:0000256" key="2">
    <source>
        <dbReference type="ARBA" id="ARBA00008871"/>
    </source>
</evidence>
<feature type="disulfide bond" evidence="8">
    <location>
        <begin position="215"/>
        <end position="231"/>
    </location>
</feature>
<keyword evidence="3 9" id="KW-0378">Hydrolase</keyword>
<keyword evidence="12" id="KW-1185">Reference proteome</keyword>
<gene>
    <name evidence="11" type="ORF">scyTo_0016262</name>
</gene>
<dbReference type="GO" id="GO:0005975">
    <property type="term" value="P:carbohydrate metabolic process"/>
    <property type="evidence" value="ECO:0007669"/>
    <property type="project" value="UniProtKB-UniRule"/>
</dbReference>
<sequence>MLPGLILPACTLFYFSIQPAIIWGVEVKTTLASPMIYNKPFTVVWNTPIAKCKTKYDVTLDLSAFDIVQNENGLLMGKKITLFDKKQLGLYPYYTAEGTPVNGGLVQNASLSRHLEVSTTDIDKVMDQDFSGLAVVDWEDWRPLWVRNWGSMDIYRKKSVELEKSKNTDLPESEILPIAKNKYETAAQNFMSQTLELGKTLRSKSYWGFYLFPDCYNYFKANEQTGYTGQCSEVDIPRNNQLAWLWKVSQCLYPSVYIAQGAEPVTVQKFVHYRVKEALRVAALGRSNEALPVLVYGRYSYRHTLDFLSEIDLVHTIGESAAMGASGMVLWGNNYYARTMVSISFPNM</sequence>
<dbReference type="OrthoDB" id="5796153at2759"/>
<feature type="active site" description="Proton donor" evidence="7">
    <location>
        <position position="139"/>
    </location>
</feature>
<dbReference type="EC" id="3.2.1.35" evidence="9"/>
<dbReference type="PANTHER" id="PTHR11769">
    <property type="entry name" value="HYALURONIDASE"/>
    <property type="match status" value="1"/>
</dbReference>
<protein>
    <recommendedName>
        <fullName evidence="9">Hyaluronidase</fullName>
        <ecNumber evidence="9">3.2.1.35</ecNumber>
    </recommendedName>
</protein>
<dbReference type="GO" id="GO:0004415">
    <property type="term" value="F:hyalurononglucosaminidase activity"/>
    <property type="evidence" value="ECO:0007669"/>
    <property type="project" value="UniProtKB-UniRule"/>
</dbReference>
<comment type="catalytic activity">
    <reaction evidence="1 9">
        <text>Random hydrolysis of (1-&gt;4)-linkages between N-acetyl-beta-D-glucosamine and D-glucuronate residues in hyaluronate.</text>
        <dbReference type="EC" id="3.2.1.35"/>
    </reaction>
</comment>
<dbReference type="Pfam" id="PF01630">
    <property type="entry name" value="Glyco_hydro_56"/>
    <property type="match status" value="1"/>
</dbReference>
<evidence type="ECO:0000256" key="9">
    <source>
        <dbReference type="RuleBase" id="RU610713"/>
    </source>
</evidence>
<evidence type="ECO:0000256" key="1">
    <source>
        <dbReference type="ARBA" id="ARBA00000251"/>
    </source>
</evidence>
<evidence type="ECO:0000313" key="11">
    <source>
        <dbReference type="EMBL" id="GCB80577.1"/>
    </source>
</evidence>
<evidence type="ECO:0000256" key="10">
    <source>
        <dbReference type="SAM" id="SignalP"/>
    </source>
</evidence>